<comment type="caution">
    <text evidence="5">The sequence shown here is derived from an EMBL/GenBank/DDBJ whole genome shotgun (WGS) entry which is preliminary data.</text>
</comment>
<dbReference type="PANTHER" id="PTHR46733">
    <property type="entry name" value="26.5 KDA HEAT SHOCK PROTEIN, MITOCHONDRIAL"/>
    <property type="match status" value="1"/>
</dbReference>
<evidence type="ECO:0000256" key="2">
    <source>
        <dbReference type="PROSITE-ProRule" id="PRU00285"/>
    </source>
</evidence>
<reference evidence="5 6" key="1">
    <citation type="journal article" date="2019" name="Int. J. Syst. Evol. Microbiol.">
        <title>The Global Catalogue of Microorganisms (GCM) 10K type strain sequencing project: providing services to taxonomists for standard genome sequencing and annotation.</title>
        <authorList>
            <consortium name="The Broad Institute Genomics Platform"/>
            <consortium name="The Broad Institute Genome Sequencing Center for Infectious Disease"/>
            <person name="Wu L."/>
            <person name="Ma J."/>
        </authorList>
    </citation>
    <scope>NUCLEOTIDE SEQUENCE [LARGE SCALE GENOMIC DNA]</scope>
    <source>
        <strain evidence="5 6">JCM 10303</strain>
    </source>
</reference>
<sequence>MTSLLPRPSMALPDLFRMFESEWPFGERHSMRVEAFTDEGDFVVRCELPGIDPENIHINVEGNQLKIDAVRKQEHRAEAHSEFYYGSYSRTMLLPSSCDTDNINAEYENGILTIRIPRREAEASKEIPVARKGK</sequence>
<accession>A0ABN1D5G8</accession>
<organism evidence="5 6">
    <name type="scientific">Saccharopolyspora erythraea</name>
    <name type="common">Streptomyces erythraeus</name>
    <dbReference type="NCBI Taxonomy" id="1836"/>
    <lineage>
        <taxon>Bacteria</taxon>
        <taxon>Bacillati</taxon>
        <taxon>Actinomycetota</taxon>
        <taxon>Actinomycetes</taxon>
        <taxon>Pseudonocardiales</taxon>
        <taxon>Pseudonocardiaceae</taxon>
        <taxon>Saccharopolyspora</taxon>
    </lineage>
</organism>
<comment type="similarity">
    <text evidence="2 3">Belongs to the small heat shock protein (HSP20) family.</text>
</comment>
<dbReference type="InterPro" id="IPR044587">
    <property type="entry name" value="HSP21-like"/>
</dbReference>
<gene>
    <name evidence="5" type="ORF">GCM10009533_36500</name>
</gene>
<evidence type="ECO:0000256" key="1">
    <source>
        <dbReference type="ARBA" id="ARBA00023016"/>
    </source>
</evidence>
<dbReference type="SUPFAM" id="SSF49764">
    <property type="entry name" value="HSP20-like chaperones"/>
    <property type="match status" value="1"/>
</dbReference>
<dbReference type="Gene3D" id="2.60.40.790">
    <property type="match status" value="1"/>
</dbReference>
<proteinExistence type="inferred from homology"/>
<keyword evidence="1" id="KW-0346">Stress response</keyword>
<feature type="domain" description="SHSP" evidence="4">
    <location>
        <begin position="24"/>
        <end position="132"/>
    </location>
</feature>
<evidence type="ECO:0000313" key="6">
    <source>
        <dbReference type="Proteomes" id="UP001500729"/>
    </source>
</evidence>
<dbReference type="RefSeq" id="WP_011873683.1">
    <property type="nucleotide sequence ID" value="NZ_BAAAGS010000023.1"/>
</dbReference>
<dbReference type="CDD" id="cd06464">
    <property type="entry name" value="ACD_sHsps-like"/>
    <property type="match status" value="1"/>
</dbReference>
<dbReference type="PROSITE" id="PS01031">
    <property type="entry name" value="SHSP"/>
    <property type="match status" value="1"/>
</dbReference>
<dbReference type="EMBL" id="BAAAGS010000023">
    <property type="protein sequence ID" value="GAA0534090.1"/>
    <property type="molecule type" value="Genomic_DNA"/>
</dbReference>
<dbReference type="Proteomes" id="UP001500729">
    <property type="component" value="Unassembled WGS sequence"/>
</dbReference>
<dbReference type="InterPro" id="IPR008978">
    <property type="entry name" value="HSP20-like_chaperone"/>
</dbReference>
<name>A0ABN1D5G8_SACER</name>
<evidence type="ECO:0000259" key="4">
    <source>
        <dbReference type="PROSITE" id="PS01031"/>
    </source>
</evidence>
<keyword evidence="6" id="KW-1185">Reference proteome</keyword>
<evidence type="ECO:0000256" key="3">
    <source>
        <dbReference type="RuleBase" id="RU003616"/>
    </source>
</evidence>
<dbReference type="InterPro" id="IPR002068">
    <property type="entry name" value="A-crystallin/Hsp20_dom"/>
</dbReference>
<protein>
    <recommendedName>
        <fullName evidence="4">SHSP domain-containing protein</fullName>
    </recommendedName>
</protein>
<dbReference type="PANTHER" id="PTHR46733:SF4">
    <property type="entry name" value="HEAT SHOCK PROTEIN 21, CHLOROPLASTIC"/>
    <property type="match status" value="1"/>
</dbReference>
<dbReference type="Pfam" id="PF00011">
    <property type="entry name" value="HSP20"/>
    <property type="match status" value="1"/>
</dbReference>
<evidence type="ECO:0000313" key="5">
    <source>
        <dbReference type="EMBL" id="GAA0534090.1"/>
    </source>
</evidence>